<dbReference type="AlphaFoldDB" id="A0A9P5TII8"/>
<organism evidence="2 3">
    <name type="scientific">Gymnopilus junonius</name>
    <name type="common">Spectacular rustgill mushroom</name>
    <name type="synonym">Gymnopilus spectabilis subsp. junonius</name>
    <dbReference type="NCBI Taxonomy" id="109634"/>
    <lineage>
        <taxon>Eukaryota</taxon>
        <taxon>Fungi</taxon>
        <taxon>Dikarya</taxon>
        <taxon>Basidiomycota</taxon>
        <taxon>Agaricomycotina</taxon>
        <taxon>Agaricomycetes</taxon>
        <taxon>Agaricomycetidae</taxon>
        <taxon>Agaricales</taxon>
        <taxon>Agaricineae</taxon>
        <taxon>Hymenogastraceae</taxon>
        <taxon>Gymnopilus</taxon>
    </lineage>
</organism>
<gene>
    <name evidence="2" type="ORF">CPB84DRAFT_233941</name>
</gene>
<dbReference type="Proteomes" id="UP000724874">
    <property type="component" value="Unassembled WGS sequence"/>
</dbReference>
<evidence type="ECO:0000256" key="1">
    <source>
        <dbReference type="SAM" id="MobiDB-lite"/>
    </source>
</evidence>
<comment type="caution">
    <text evidence="2">The sequence shown here is derived from an EMBL/GenBank/DDBJ whole genome shotgun (WGS) entry which is preliminary data.</text>
</comment>
<sequence length="133" mass="14601">MSTTKVSFSSLLSPDQMYLWMSSPIGTITSTPPSASPSQGSTMPSVTKPPTPRNQLGWPSTTLHPPPSLKPNLTKLSQPPPPTRKSAHPPARFSRPQTLPIPLLENQTQSPIHRPSQKIPLPPRRLPPRPRRS</sequence>
<feature type="compositionally biased region" description="Polar residues" evidence="1">
    <location>
        <begin position="53"/>
        <end position="63"/>
    </location>
</feature>
<evidence type="ECO:0000313" key="2">
    <source>
        <dbReference type="EMBL" id="KAF8881825.1"/>
    </source>
</evidence>
<accession>A0A9P5TII8</accession>
<feature type="compositionally biased region" description="Low complexity" evidence="1">
    <location>
        <begin position="24"/>
        <end position="42"/>
    </location>
</feature>
<feature type="region of interest" description="Disordered" evidence="1">
    <location>
        <begin position="24"/>
        <end position="133"/>
    </location>
</feature>
<reference evidence="2" key="1">
    <citation type="submission" date="2020-11" db="EMBL/GenBank/DDBJ databases">
        <authorList>
            <consortium name="DOE Joint Genome Institute"/>
            <person name="Ahrendt S."/>
            <person name="Riley R."/>
            <person name="Andreopoulos W."/>
            <person name="LaButti K."/>
            <person name="Pangilinan J."/>
            <person name="Ruiz-duenas F.J."/>
            <person name="Barrasa J.M."/>
            <person name="Sanchez-Garcia M."/>
            <person name="Camarero S."/>
            <person name="Miyauchi S."/>
            <person name="Serrano A."/>
            <person name="Linde D."/>
            <person name="Babiker R."/>
            <person name="Drula E."/>
            <person name="Ayuso-Fernandez I."/>
            <person name="Pacheco R."/>
            <person name="Padilla G."/>
            <person name="Ferreira P."/>
            <person name="Barriuso J."/>
            <person name="Kellner H."/>
            <person name="Castanera R."/>
            <person name="Alfaro M."/>
            <person name="Ramirez L."/>
            <person name="Pisabarro A.G."/>
            <person name="Kuo A."/>
            <person name="Tritt A."/>
            <person name="Lipzen A."/>
            <person name="He G."/>
            <person name="Yan M."/>
            <person name="Ng V."/>
            <person name="Cullen D."/>
            <person name="Martin F."/>
            <person name="Rosso M.-N."/>
            <person name="Henrissat B."/>
            <person name="Hibbett D."/>
            <person name="Martinez A.T."/>
            <person name="Grigoriev I.V."/>
        </authorList>
    </citation>
    <scope>NUCLEOTIDE SEQUENCE</scope>
    <source>
        <strain evidence="2">AH 44721</strain>
    </source>
</reference>
<name>A0A9P5TII8_GYMJU</name>
<evidence type="ECO:0000313" key="3">
    <source>
        <dbReference type="Proteomes" id="UP000724874"/>
    </source>
</evidence>
<proteinExistence type="predicted"/>
<keyword evidence="3" id="KW-1185">Reference proteome</keyword>
<protein>
    <submittedName>
        <fullName evidence="2">Uncharacterized protein</fullName>
    </submittedName>
</protein>
<dbReference type="EMBL" id="JADNYJ010000128">
    <property type="protein sequence ID" value="KAF8881825.1"/>
    <property type="molecule type" value="Genomic_DNA"/>
</dbReference>